<feature type="domain" description="Peptidase M43 pregnancy-associated plasma-A" evidence="10">
    <location>
        <begin position="158"/>
        <end position="307"/>
    </location>
</feature>
<keyword evidence="4 9" id="KW-0732">Signal</keyword>
<dbReference type="GO" id="GO:0008237">
    <property type="term" value="F:metallopeptidase activity"/>
    <property type="evidence" value="ECO:0007669"/>
    <property type="project" value="UniProtKB-KW"/>
</dbReference>
<gene>
    <name evidence="11" type="ORF">J3U87_27480</name>
</gene>
<comment type="similarity">
    <text evidence="1">Belongs to the peptidase M43B family.</text>
</comment>
<evidence type="ECO:0000256" key="2">
    <source>
        <dbReference type="ARBA" id="ARBA00022670"/>
    </source>
</evidence>
<dbReference type="Gene3D" id="3.40.390.10">
    <property type="entry name" value="Collagenase (Catalytic Domain)"/>
    <property type="match status" value="1"/>
</dbReference>
<evidence type="ECO:0000256" key="3">
    <source>
        <dbReference type="ARBA" id="ARBA00022723"/>
    </source>
</evidence>
<dbReference type="RefSeq" id="WP_237378979.1">
    <property type="nucleotide sequence ID" value="NZ_CP071793.1"/>
</dbReference>
<protein>
    <recommendedName>
        <fullName evidence="10">Peptidase M43 pregnancy-associated plasma-A domain-containing protein</fullName>
    </recommendedName>
</protein>
<dbReference type="EMBL" id="CP071793">
    <property type="protein sequence ID" value="QTD49344.1"/>
    <property type="molecule type" value="Genomic_DNA"/>
</dbReference>
<keyword evidence="6" id="KW-0862">Zinc</keyword>
<keyword evidence="7" id="KW-0482">Metalloprotease</keyword>
<feature type="chain" id="PRO_5035160521" description="Peptidase M43 pregnancy-associated plasma-A domain-containing protein" evidence="9">
    <location>
        <begin position="31"/>
        <end position="538"/>
    </location>
</feature>
<accession>A0A8A4TJG5</accession>
<evidence type="ECO:0000256" key="4">
    <source>
        <dbReference type="ARBA" id="ARBA00022729"/>
    </source>
</evidence>
<evidence type="ECO:0000256" key="5">
    <source>
        <dbReference type="ARBA" id="ARBA00022801"/>
    </source>
</evidence>
<reference evidence="11" key="1">
    <citation type="submission" date="2021-03" db="EMBL/GenBank/DDBJ databases">
        <title>Acanthopleuribacteraceae sp. M133.</title>
        <authorList>
            <person name="Wang G."/>
        </authorList>
    </citation>
    <scope>NUCLEOTIDE SEQUENCE</scope>
    <source>
        <strain evidence="11">M133</strain>
    </source>
</reference>
<evidence type="ECO:0000259" key="10">
    <source>
        <dbReference type="Pfam" id="PF05572"/>
    </source>
</evidence>
<dbReference type="InterPro" id="IPR008754">
    <property type="entry name" value="Peptidase_M43"/>
</dbReference>
<dbReference type="PANTHER" id="PTHR47466:SF1">
    <property type="entry name" value="METALLOPROTEASE MEP1 (AFU_ORTHOLOGUE AFUA_1G07730)-RELATED"/>
    <property type="match status" value="1"/>
</dbReference>
<evidence type="ECO:0000313" key="12">
    <source>
        <dbReference type="Proteomes" id="UP000663929"/>
    </source>
</evidence>
<dbReference type="GO" id="GO:0006508">
    <property type="term" value="P:proteolysis"/>
    <property type="evidence" value="ECO:0007669"/>
    <property type="project" value="UniProtKB-KW"/>
</dbReference>
<dbReference type="GO" id="GO:0046872">
    <property type="term" value="F:metal ion binding"/>
    <property type="evidence" value="ECO:0007669"/>
    <property type="project" value="UniProtKB-KW"/>
</dbReference>
<organism evidence="11 12">
    <name type="scientific">Sulfidibacter corallicola</name>
    <dbReference type="NCBI Taxonomy" id="2818388"/>
    <lineage>
        <taxon>Bacteria</taxon>
        <taxon>Pseudomonadati</taxon>
        <taxon>Acidobacteriota</taxon>
        <taxon>Holophagae</taxon>
        <taxon>Acanthopleuribacterales</taxon>
        <taxon>Acanthopleuribacteraceae</taxon>
        <taxon>Sulfidibacter</taxon>
    </lineage>
</organism>
<dbReference type="Proteomes" id="UP000663929">
    <property type="component" value="Chromosome"/>
</dbReference>
<dbReference type="PANTHER" id="PTHR47466">
    <property type="match status" value="1"/>
</dbReference>
<name>A0A8A4TJG5_SULCO</name>
<keyword evidence="8" id="KW-1015">Disulfide bond</keyword>
<evidence type="ECO:0000256" key="6">
    <source>
        <dbReference type="ARBA" id="ARBA00022833"/>
    </source>
</evidence>
<keyword evidence="12" id="KW-1185">Reference proteome</keyword>
<evidence type="ECO:0000256" key="1">
    <source>
        <dbReference type="ARBA" id="ARBA00008721"/>
    </source>
</evidence>
<dbReference type="KEGG" id="scor:J3U87_27480"/>
<feature type="signal peptide" evidence="9">
    <location>
        <begin position="1"/>
        <end position="30"/>
    </location>
</feature>
<dbReference type="InterPro" id="IPR024079">
    <property type="entry name" value="MetalloPept_cat_dom_sf"/>
</dbReference>
<sequence length="538" mass="57475">MIPFIQPSSIATNRVLLLVAALLFSVSAWAGPGERRGCGTKTRRAEFVSKVPSDCDGNGTIISDAYRVDDIFTLKLVIHVIHKADGTGKLSEQTVRDAVRILNEDFRAIEGTSGAAGNDGGIQFVLADRDPSGNPSSGIVYVENDAYFDGELEQYGAALQWDPERYVNLYTSAGEGAGGVVYQMPWEPWAEPAFEGMVVAYDLMGRDDATGESHHVATHEMGHYLGLEHTFFGMEEGEPCITGDCNKTGDLICDTNPHPVPDLDVSSCAARTSCDAEEPVRNYMNYMPETCMTEFTLEQVNRMRCVVLNYRQKLISDDAGGGSTGNENARWIPHVTRDGGGFETSLYLTNPSTADLSYTLKVYDPAGTVIGEQEIGIPAESRSVIRPSLIANDGEPSHIAVTGATAAKVSAAYRVAGAHGVSAHVSETTIKGRGFLIHLGEADLIFDGIAMVNTGTVPVTVSATVIGDVDQSRETAVLVEDLGVLAKSLVDLSRQFPDAGNAVIRLEATGPISVTALRGSRPGSQNPFLLANPVISVE</sequence>
<evidence type="ECO:0000256" key="7">
    <source>
        <dbReference type="ARBA" id="ARBA00023049"/>
    </source>
</evidence>
<dbReference type="AlphaFoldDB" id="A0A8A4TJG5"/>
<proteinExistence type="inferred from homology"/>
<dbReference type="SUPFAM" id="SSF55486">
    <property type="entry name" value="Metalloproteases ('zincins'), catalytic domain"/>
    <property type="match status" value="1"/>
</dbReference>
<keyword evidence="2" id="KW-0645">Protease</keyword>
<evidence type="ECO:0000313" key="11">
    <source>
        <dbReference type="EMBL" id="QTD49344.1"/>
    </source>
</evidence>
<evidence type="ECO:0000256" key="8">
    <source>
        <dbReference type="ARBA" id="ARBA00023157"/>
    </source>
</evidence>
<dbReference type="Pfam" id="PF05572">
    <property type="entry name" value="Peptidase_M43"/>
    <property type="match status" value="1"/>
</dbReference>
<keyword evidence="5" id="KW-0378">Hydrolase</keyword>
<keyword evidence="3" id="KW-0479">Metal-binding</keyword>
<evidence type="ECO:0000256" key="9">
    <source>
        <dbReference type="SAM" id="SignalP"/>
    </source>
</evidence>